<dbReference type="AlphaFoldDB" id="A0A5B0L0K8"/>
<comment type="caution">
    <text evidence="1">The sequence shown here is derived from an EMBL/GenBank/DDBJ whole genome shotgun (WGS) entry which is preliminary data.</text>
</comment>
<evidence type="ECO:0000313" key="1">
    <source>
        <dbReference type="EMBL" id="KAA1057801.1"/>
    </source>
</evidence>
<proteinExistence type="predicted"/>
<name>A0A5B0L0K8_9PROT</name>
<evidence type="ECO:0000313" key="4">
    <source>
        <dbReference type="Proteomes" id="UP001628281"/>
    </source>
</evidence>
<reference evidence="1 3" key="1">
    <citation type="submission" date="2019-07" db="EMBL/GenBank/DDBJ databases">
        <title>Genome sequencing of the stress-tolerant strain Azospirillum brasilense Az19.</title>
        <authorList>
            <person name="Maroniche G.A."/>
            <person name="Garcia J.E."/>
            <person name="Pagnussat L."/>
            <person name="Amenta M."/>
            <person name="Creus C.M."/>
        </authorList>
    </citation>
    <scope>NUCLEOTIDE SEQUENCE [LARGE SCALE GENOMIC DNA]</scope>
    <source>
        <strain evidence="1 3">Az19</strain>
    </source>
</reference>
<evidence type="ECO:0000313" key="3">
    <source>
        <dbReference type="Proteomes" id="UP000325333"/>
    </source>
</evidence>
<keyword evidence="4" id="KW-1185">Reference proteome</keyword>
<gene>
    <name evidence="2" type="ORF">ACJ41P_23400</name>
    <name evidence="1" type="ORF">FH063_000001</name>
</gene>
<dbReference type="Proteomes" id="UP000325333">
    <property type="component" value="Unassembled WGS sequence"/>
</dbReference>
<evidence type="ECO:0000313" key="2">
    <source>
        <dbReference type="EMBL" id="MFL7904099.1"/>
    </source>
</evidence>
<sequence>MVAAEQFQAAWKQTLEWLKDCDRSAWDGYEVGLLLQRAGIKFNWRLINRTIDAGEQEWQEAKQVWLDKVVALGCPDSLSAAIRRIE</sequence>
<dbReference type="EMBL" id="JBJLSN010000042">
    <property type="protein sequence ID" value="MFL7904099.1"/>
    <property type="molecule type" value="Genomic_DNA"/>
</dbReference>
<organism evidence="1 3">
    <name type="scientific">Azospirillum argentinense</name>
    <dbReference type="NCBI Taxonomy" id="2970906"/>
    <lineage>
        <taxon>Bacteria</taxon>
        <taxon>Pseudomonadati</taxon>
        <taxon>Pseudomonadota</taxon>
        <taxon>Alphaproteobacteria</taxon>
        <taxon>Rhodospirillales</taxon>
        <taxon>Azospirillaceae</taxon>
        <taxon>Azospirillum</taxon>
    </lineage>
</organism>
<dbReference type="Proteomes" id="UP001628281">
    <property type="component" value="Unassembled WGS sequence"/>
</dbReference>
<accession>A0A5B0L0K8</accession>
<dbReference type="RefSeq" id="WP_149648212.1">
    <property type="nucleotide sequence ID" value="NZ_JBJLSN010000042.1"/>
</dbReference>
<protein>
    <submittedName>
        <fullName evidence="1">Uncharacterized protein</fullName>
    </submittedName>
</protein>
<reference evidence="2 4" key="2">
    <citation type="submission" date="2024-11" db="EMBL/GenBank/DDBJ databases">
        <title>Draft genome sequences of two bacteria associated to sugarcane roots in Colombia.</title>
        <authorList>
            <person name="Pardo-Diaz S."/>
            <person name="Masmela-Mendoza J."/>
            <person name="Delgadillo-Duran P."/>
            <person name="Bautista E.J."/>
            <person name="Rojas-Tapias D.F."/>
        </authorList>
    </citation>
    <scope>NUCLEOTIDE SEQUENCE [LARGE SCALE GENOMIC DNA]</scope>
    <source>
        <strain evidence="2 4">Ap18</strain>
    </source>
</reference>
<dbReference type="EMBL" id="VEWN01000001">
    <property type="protein sequence ID" value="KAA1057801.1"/>
    <property type="molecule type" value="Genomic_DNA"/>
</dbReference>